<dbReference type="SMART" id="SM00112">
    <property type="entry name" value="CA"/>
    <property type="match status" value="1"/>
</dbReference>
<gene>
    <name evidence="5" type="primary">LOC106011257</name>
</gene>
<evidence type="ECO:0000256" key="1">
    <source>
        <dbReference type="PROSITE-ProRule" id="PRU00043"/>
    </source>
</evidence>
<evidence type="ECO:0000256" key="2">
    <source>
        <dbReference type="SAM" id="SignalP"/>
    </source>
</evidence>
<sequence>MERIKIFCWVLVFCNLLTIGIEAASTAPTISIDVTPIDVREDTALETKLPSSCTTSDTDNTTTADGTYYVEFNGGNGDRRFVVVGHSCDLYLVRPLDYESAAKTYTLQVEAKDLTTLSSTSNLLINVVDANDN</sequence>
<accession>A0ABM0ZW25</accession>
<dbReference type="Gene3D" id="2.60.40.60">
    <property type="entry name" value="Cadherins"/>
    <property type="match status" value="1"/>
</dbReference>
<dbReference type="CDD" id="cd11304">
    <property type="entry name" value="Cadherin_repeat"/>
    <property type="match status" value="1"/>
</dbReference>
<keyword evidence="1" id="KW-0106">Calcium</keyword>
<dbReference type="SUPFAM" id="SSF49313">
    <property type="entry name" value="Cadherin-like"/>
    <property type="match status" value="1"/>
</dbReference>
<keyword evidence="2" id="KW-0732">Signal</keyword>
<evidence type="ECO:0000313" key="5">
    <source>
        <dbReference type="RefSeq" id="XP_012935727.1"/>
    </source>
</evidence>
<dbReference type="GeneID" id="106011257"/>
<evidence type="ECO:0000259" key="3">
    <source>
        <dbReference type="PROSITE" id="PS50268"/>
    </source>
</evidence>
<proteinExistence type="predicted"/>
<dbReference type="Proteomes" id="UP000694888">
    <property type="component" value="Unplaced"/>
</dbReference>
<feature type="signal peptide" evidence="2">
    <location>
        <begin position="1"/>
        <end position="23"/>
    </location>
</feature>
<organism evidence="4 5">
    <name type="scientific">Aplysia californica</name>
    <name type="common">California sea hare</name>
    <dbReference type="NCBI Taxonomy" id="6500"/>
    <lineage>
        <taxon>Eukaryota</taxon>
        <taxon>Metazoa</taxon>
        <taxon>Spiralia</taxon>
        <taxon>Lophotrochozoa</taxon>
        <taxon>Mollusca</taxon>
        <taxon>Gastropoda</taxon>
        <taxon>Heterobranchia</taxon>
        <taxon>Euthyneura</taxon>
        <taxon>Tectipleura</taxon>
        <taxon>Aplysiida</taxon>
        <taxon>Aplysioidea</taxon>
        <taxon>Aplysiidae</taxon>
        <taxon>Aplysia</taxon>
    </lineage>
</organism>
<dbReference type="InterPro" id="IPR002126">
    <property type="entry name" value="Cadherin-like_dom"/>
</dbReference>
<feature type="chain" id="PRO_5045116777" evidence="2">
    <location>
        <begin position="24"/>
        <end position="133"/>
    </location>
</feature>
<keyword evidence="4" id="KW-1185">Reference proteome</keyword>
<dbReference type="PROSITE" id="PS50268">
    <property type="entry name" value="CADHERIN_2"/>
    <property type="match status" value="1"/>
</dbReference>
<feature type="non-terminal residue" evidence="5">
    <location>
        <position position="133"/>
    </location>
</feature>
<dbReference type="InterPro" id="IPR015919">
    <property type="entry name" value="Cadherin-like_sf"/>
</dbReference>
<dbReference type="Pfam" id="PF00028">
    <property type="entry name" value="Cadherin"/>
    <property type="match status" value="1"/>
</dbReference>
<reference evidence="5" key="1">
    <citation type="submission" date="2025-08" db="UniProtKB">
        <authorList>
            <consortium name="RefSeq"/>
        </authorList>
    </citation>
    <scope>IDENTIFICATION</scope>
</reference>
<name>A0ABM0ZW25_APLCA</name>
<protein>
    <submittedName>
        <fullName evidence="5">Protocadherin gamma-B7</fullName>
    </submittedName>
</protein>
<dbReference type="RefSeq" id="XP_012935727.1">
    <property type="nucleotide sequence ID" value="XM_013080273.2"/>
</dbReference>
<evidence type="ECO:0000313" key="4">
    <source>
        <dbReference type="Proteomes" id="UP000694888"/>
    </source>
</evidence>
<feature type="domain" description="Cadherin" evidence="3">
    <location>
        <begin position="31"/>
        <end position="133"/>
    </location>
</feature>